<dbReference type="KEGG" id="dwd:DSCW_44110"/>
<evidence type="ECO:0000313" key="2">
    <source>
        <dbReference type="EMBL" id="BBO76994.1"/>
    </source>
</evidence>
<evidence type="ECO:0000256" key="1">
    <source>
        <dbReference type="SAM" id="Phobius"/>
    </source>
</evidence>
<keyword evidence="1" id="KW-0472">Membrane</keyword>
<dbReference type="Proteomes" id="UP000427769">
    <property type="component" value="Chromosome"/>
</dbReference>
<proteinExistence type="predicted"/>
<dbReference type="OrthoDB" id="5422114at2"/>
<accession>A0A5K7ZF16</accession>
<protein>
    <submittedName>
        <fullName evidence="2">Uncharacterized protein</fullName>
    </submittedName>
</protein>
<organism evidence="2 3">
    <name type="scientific">Desulfosarcina widdelii</name>
    <dbReference type="NCBI Taxonomy" id="947919"/>
    <lineage>
        <taxon>Bacteria</taxon>
        <taxon>Pseudomonadati</taxon>
        <taxon>Thermodesulfobacteriota</taxon>
        <taxon>Desulfobacteria</taxon>
        <taxon>Desulfobacterales</taxon>
        <taxon>Desulfosarcinaceae</taxon>
        <taxon>Desulfosarcina</taxon>
    </lineage>
</organism>
<evidence type="ECO:0000313" key="3">
    <source>
        <dbReference type="Proteomes" id="UP000427769"/>
    </source>
</evidence>
<reference evidence="2 3" key="1">
    <citation type="submission" date="2019-11" db="EMBL/GenBank/DDBJ databases">
        <title>Comparative genomics of hydrocarbon-degrading Desulfosarcina strains.</title>
        <authorList>
            <person name="Watanabe M."/>
            <person name="Kojima H."/>
            <person name="Fukui M."/>
        </authorList>
    </citation>
    <scope>NUCLEOTIDE SEQUENCE [LARGE SCALE GENOMIC DNA]</scope>
    <source>
        <strain evidence="2 3">PP31</strain>
    </source>
</reference>
<gene>
    <name evidence="2" type="ORF">DSCW_44110</name>
</gene>
<dbReference type="EMBL" id="AP021875">
    <property type="protein sequence ID" value="BBO76994.1"/>
    <property type="molecule type" value="Genomic_DNA"/>
</dbReference>
<keyword evidence="1" id="KW-0812">Transmembrane</keyword>
<name>A0A5K7ZF16_9BACT</name>
<keyword evidence="1" id="KW-1133">Transmembrane helix</keyword>
<feature type="transmembrane region" description="Helical" evidence="1">
    <location>
        <begin position="67"/>
        <end position="91"/>
    </location>
</feature>
<dbReference type="RefSeq" id="WP_155305786.1">
    <property type="nucleotide sequence ID" value="NZ_AP021875.1"/>
</dbReference>
<dbReference type="AlphaFoldDB" id="A0A5K7ZF16"/>
<sequence>MTATDTAIVILMGIAALVAAASFSVIVRYLFERGLADRNMQAPDLREIYRTYMNQTRKENGRIGPALWIHGGSAAIFIFTGVAYTIFRFILPRFF</sequence>
<feature type="transmembrane region" description="Helical" evidence="1">
    <location>
        <begin position="6"/>
        <end position="31"/>
    </location>
</feature>
<keyword evidence="3" id="KW-1185">Reference proteome</keyword>